<accession>A0A225VBR2</accession>
<dbReference type="AlphaFoldDB" id="A0A225VBR2"/>
<organism evidence="1 2">
    <name type="scientific">Phytophthora megakarya</name>
    <dbReference type="NCBI Taxonomy" id="4795"/>
    <lineage>
        <taxon>Eukaryota</taxon>
        <taxon>Sar</taxon>
        <taxon>Stramenopiles</taxon>
        <taxon>Oomycota</taxon>
        <taxon>Peronosporomycetes</taxon>
        <taxon>Peronosporales</taxon>
        <taxon>Peronosporaceae</taxon>
        <taxon>Phytophthora</taxon>
    </lineage>
</organism>
<name>A0A225VBR2_9STRA</name>
<dbReference type="PANTHER" id="PTHR46586:SF3">
    <property type="entry name" value="ANKYRIN REPEAT-CONTAINING PROTEIN"/>
    <property type="match status" value="1"/>
</dbReference>
<dbReference type="InterPro" id="IPR036770">
    <property type="entry name" value="Ankyrin_rpt-contain_sf"/>
</dbReference>
<dbReference type="Gene3D" id="1.25.40.20">
    <property type="entry name" value="Ankyrin repeat-containing domain"/>
    <property type="match status" value="1"/>
</dbReference>
<dbReference type="EMBL" id="NBNE01006524">
    <property type="protein sequence ID" value="OWZ01920.1"/>
    <property type="molecule type" value="Genomic_DNA"/>
</dbReference>
<dbReference type="OrthoDB" id="70387at2759"/>
<proteinExistence type="predicted"/>
<dbReference type="InterPro" id="IPR052050">
    <property type="entry name" value="SecEffector_AnkRepeat"/>
</dbReference>
<dbReference type="InterPro" id="IPR002110">
    <property type="entry name" value="Ankyrin_rpt"/>
</dbReference>
<dbReference type="PANTHER" id="PTHR46586">
    <property type="entry name" value="ANKYRIN REPEAT-CONTAINING PROTEIN"/>
    <property type="match status" value="1"/>
</dbReference>
<dbReference type="Pfam" id="PF12796">
    <property type="entry name" value="Ank_2"/>
    <property type="match status" value="1"/>
</dbReference>
<dbReference type="STRING" id="4795.A0A225VBR2"/>
<reference evidence="2" key="1">
    <citation type="submission" date="2017-03" db="EMBL/GenBank/DDBJ databases">
        <title>Phytopthora megakarya and P. palmivora, two closely related causual agents of cacao black pod achieved similar genome size and gene model numbers by different mechanisms.</title>
        <authorList>
            <person name="Ali S."/>
            <person name="Shao J."/>
            <person name="Larry D.J."/>
            <person name="Kronmiller B."/>
            <person name="Shen D."/>
            <person name="Strem M.D."/>
            <person name="Melnick R.L."/>
            <person name="Guiltinan M.J."/>
            <person name="Tyler B.M."/>
            <person name="Meinhardt L.W."/>
            <person name="Bailey B.A."/>
        </authorList>
    </citation>
    <scope>NUCLEOTIDE SEQUENCE [LARGE SCALE GENOMIC DNA]</scope>
    <source>
        <strain evidence="2">zdho120</strain>
    </source>
</reference>
<dbReference type="SUPFAM" id="SSF48403">
    <property type="entry name" value="Ankyrin repeat"/>
    <property type="match status" value="2"/>
</dbReference>
<dbReference type="Pfam" id="PF13637">
    <property type="entry name" value="Ank_4"/>
    <property type="match status" value="1"/>
</dbReference>
<protein>
    <submittedName>
        <fullName evidence="1">Uncharacterized protein</fullName>
    </submittedName>
</protein>
<evidence type="ECO:0000313" key="1">
    <source>
        <dbReference type="EMBL" id="OWZ01920.1"/>
    </source>
</evidence>
<gene>
    <name evidence="1" type="ORF">PHMEG_00026612</name>
</gene>
<dbReference type="Proteomes" id="UP000198211">
    <property type="component" value="Unassembled WGS sequence"/>
</dbReference>
<evidence type="ECO:0000313" key="2">
    <source>
        <dbReference type="Proteomes" id="UP000198211"/>
    </source>
</evidence>
<sequence length="377" mass="42216">MDAMRVAAMNGHLDVVKWLHEMRTEGCSVDAMDAGALYGHADVVQSIQGMYNIRNGRHLNVVQWLHNNTSAGCTTEAMDKAATNGHFKVVEWLHEHRSEGCTTTAMDGAAQNGHLNIVKYLHDKRSKGCTVAAMDQASEEGYLHVVQWLQANRSEGCTSAAIDTAAEYGHFETLLFLHSQCQQKCTAKTLMTSIDNLVPALQQWIRHHYPHLRLQTTSKNDDGKVHVCSTLLFRSKTNFIDLPHVVNIVSHILDSSTKLPLHKAEVYVECNTNISVGITHKVMTEVAHHGQMDMLQFFDNNVEYWLREQVRLDGAIGLVVKVAETGPLEVLRWLFEHMWNSNAERVIDMELEVAVHTAAINGHLDVAKYLHGLANAK</sequence>
<keyword evidence="2" id="KW-1185">Reference proteome</keyword>
<comment type="caution">
    <text evidence="1">The sequence shown here is derived from an EMBL/GenBank/DDBJ whole genome shotgun (WGS) entry which is preliminary data.</text>
</comment>